<reference evidence="1" key="2">
    <citation type="journal article" date="2024" name="Plant">
        <title>Genomic evolution and insights into agronomic trait innovations of Sesamum species.</title>
        <authorList>
            <person name="Miao H."/>
            <person name="Wang L."/>
            <person name="Qu L."/>
            <person name="Liu H."/>
            <person name="Sun Y."/>
            <person name="Le M."/>
            <person name="Wang Q."/>
            <person name="Wei S."/>
            <person name="Zheng Y."/>
            <person name="Lin W."/>
            <person name="Duan Y."/>
            <person name="Cao H."/>
            <person name="Xiong S."/>
            <person name="Wang X."/>
            <person name="Wei L."/>
            <person name="Li C."/>
            <person name="Ma Q."/>
            <person name="Ju M."/>
            <person name="Zhao R."/>
            <person name="Li G."/>
            <person name="Mu C."/>
            <person name="Tian Q."/>
            <person name="Mei H."/>
            <person name="Zhang T."/>
            <person name="Gao T."/>
            <person name="Zhang H."/>
        </authorList>
    </citation>
    <scope>NUCLEOTIDE SEQUENCE</scope>
    <source>
        <strain evidence="1">KEN8</strain>
    </source>
</reference>
<organism evidence="1">
    <name type="scientific">Sesamum calycinum</name>
    <dbReference type="NCBI Taxonomy" id="2727403"/>
    <lineage>
        <taxon>Eukaryota</taxon>
        <taxon>Viridiplantae</taxon>
        <taxon>Streptophyta</taxon>
        <taxon>Embryophyta</taxon>
        <taxon>Tracheophyta</taxon>
        <taxon>Spermatophyta</taxon>
        <taxon>Magnoliopsida</taxon>
        <taxon>eudicotyledons</taxon>
        <taxon>Gunneridae</taxon>
        <taxon>Pentapetalae</taxon>
        <taxon>asterids</taxon>
        <taxon>lamiids</taxon>
        <taxon>Lamiales</taxon>
        <taxon>Pedaliaceae</taxon>
        <taxon>Sesamum</taxon>
    </lineage>
</organism>
<accession>A0AAW2SUX2</accession>
<dbReference type="EMBL" id="JACGWM010000001">
    <property type="protein sequence ID" value="KAL0396104.1"/>
    <property type="molecule type" value="Genomic_DNA"/>
</dbReference>
<evidence type="ECO:0000313" key="1">
    <source>
        <dbReference type="EMBL" id="KAL0396104.1"/>
    </source>
</evidence>
<protein>
    <submittedName>
        <fullName evidence="1">Uncharacterized protein</fullName>
    </submittedName>
</protein>
<dbReference type="CDD" id="cd09272">
    <property type="entry name" value="RNase_HI_RT_Ty1"/>
    <property type="match status" value="1"/>
</dbReference>
<reference evidence="1" key="1">
    <citation type="submission" date="2020-06" db="EMBL/GenBank/DDBJ databases">
        <authorList>
            <person name="Li T."/>
            <person name="Hu X."/>
            <person name="Zhang T."/>
            <person name="Song X."/>
            <person name="Zhang H."/>
            <person name="Dai N."/>
            <person name="Sheng W."/>
            <person name="Hou X."/>
            <person name="Wei L."/>
        </authorList>
    </citation>
    <scope>NUCLEOTIDE SEQUENCE</scope>
    <source>
        <strain evidence="1">KEN8</strain>
        <tissue evidence="1">Leaf</tissue>
    </source>
</reference>
<name>A0AAW2SUX2_9LAMI</name>
<proteinExistence type="predicted"/>
<gene>
    <name evidence="1" type="ORF">Scaly_0058800</name>
</gene>
<dbReference type="AlphaFoldDB" id="A0AAW2SUX2"/>
<sequence length="110" mass="12242">MVADSTTNVEYIVACGASKETIWTKNFIQELDLVLSIVDPMLIIVIIPTQLRMLTVNGSSKVRAYFGTAFIKEIIGKGDVKVERVSSTENVADPLTKPLSKKYLKVILRR</sequence>
<comment type="caution">
    <text evidence="1">The sequence shown here is derived from an EMBL/GenBank/DDBJ whole genome shotgun (WGS) entry which is preliminary data.</text>
</comment>